<reference evidence="1 2" key="1">
    <citation type="submission" date="2024-09" db="EMBL/GenBank/DDBJ databases">
        <title>The Natural Products Discovery Center: Release of the First 8490 Sequenced Strains for Exploring Actinobacteria Biosynthetic Diversity.</title>
        <authorList>
            <person name="Kalkreuter E."/>
            <person name="Kautsar S.A."/>
            <person name="Yang D."/>
            <person name="Bader C.D."/>
            <person name="Teijaro C.N."/>
            <person name="Fluegel L."/>
            <person name="Davis C.M."/>
            <person name="Simpson J.R."/>
            <person name="Lauterbach L."/>
            <person name="Steele A.D."/>
            <person name="Gui C."/>
            <person name="Meng S."/>
            <person name="Li G."/>
            <person name="Viehrig K."/>
            <person name="Ye F."/>
            <person name="Su P."/>
            <person name="Kiefer A.F."/>
            <person name="Nichols A."/>
            <person name="Cepeda A.J."/>
            <person name="Yan W."/>
            <person name="Fan B."/>
            <person name="Jiang Y."/>
            <person name="Adhikari A."/>
            <person name="Zheng C.-J."/>
            <person name="Schuster L."/>
            <person name="Cowan T.M."/>
            <person name="Smanski M.J."/>
            <person name="Chevrette M.G."/>
            <person name="De Carvalho L.P.S."/>
            <person name="Shen B."/>
        </authorList>
    </citation>
    <scope>NUCLEOTIDE SEQUENCE [LARGE SCALE GENOMIC DNA]</scope>
    <source>
        <strain evidence="1 2">NPDC057399</strain>
    </source>
</reference>
<keyword evidence="2" id="KW-1185">Reference proteome</keyword>
<evidence type="ECO:0008006" key="3">
    <source>
        <dbReference type="Google" id="ProtNLM"/>
    </source>
</evidence>
<protein>
    <recommendedName>
        <fullName evidence="3">DUF1905 domain-containing protein</fullName>
    </recommendedName>
</protein>
<dbReference type="Proteomes" id="UP001600650">
    <property type="component" value="Unassembled WGS sequence"/>
</dbReference>
<name>A0ABW6JDL5_STRCE</name>
<proteinExistence type="predicted"/>
<comment type="caution">
    <text evidence="1">The sequence shown here is derived from an EMBL/GenBank/DDBJ whole genome shotgun (WGS) entry which is preliminary data.</text>
</comment>
<evidence type="ECO:0000313" key="2">
    <source>
        <dbReference type="Proteomes" id="UP001600650"/>
    </source>
</evidence>
<organism evidence="1 2">
    <name type="scientific">Streptomyces cellulosae</name>
    <dbReference type="NCBI Taxonomy" id="1968"/>
    <lineage>
        <taxon>Bacteria</taxon>
        <taxon>Bacillati</taxon>
        <taxon>Actinomycetota</taxon>
        <taxon>Actinomycetes</taxon>
        <taxon>Kitasatosporales</taxon>
        <taxon>Streptomycetaceae</taxon>
        <taxon>Streptomyces</taxon>
    </lineage>
</organism>
<dbReference type="EMBL" id="JBHVBU010000021">
    <property type="protein sequence ID" value="MFE7963461.1"/>
    <property type="molecule type" value="Genomic_DNA"/>
</dbReference>
<evidence type="ECO:0000313" key="1">
    <source>
        <dbReference type="EMBL" id="MFE7963461.1"/>
    </source>
</evidence>
<gene>
    <name evidence="1" type="ORF">ACFU0X_10465</name>
</gene>
<dbReference type="RefSeq" id="WP_381726261.1">
    <property type="nucleotide sequence ID" value="NZ_JBHVBU010000021.1"/>
</dbReference>
<accession>A0ABW6JDL5</accession>
<sequence>MSRHFRPDSYSRATDVTVTVPVTGFADLLDPDTGRTVIPARVEIDLTLEENTPKGDRVYATVVVAGPRRLKSGAEGREITSFNWRRSVVDGRHGRVERPQELTEVLEQHFPDGWDRALVDLPERPNTPAAGGGAWREAAQLVAQLVADGEHDPDELVAALLQRAAIEDRARGR</sequence>